<comment type="catalytic activity">
    <reaction evidence="13">
        <text>[thioredoxin]-disulfide + 2 reduced [2Fe-2S]-[ferredoxin] + 2 H(+) = [thioredoxin]-dithiol + 2 oxidized [2Fe-2S]-[ferredoxin]</text>
        <dbReference type="Rhea" id="RHEA:42336"/>
        <dbReference type="Rhea" id="RHEA-COMP:10000"/>
        <dbReference type="Rhea" id="RHEA-COMP:10001"/>
        <dbReference type="Rhea" id="RHEA-COMP:10698"/>
        <dbReference type="Rhea" id="RHEA-COMP:10700"/>
        <dbReference type="ChEBI" id="CHEBI:15378"/>
        <dbReference type="ChEBI" id="CHEBI:29950"/>
        <dbReference type="ChEBI" id="CHEBI:33737"/>
        <dbReference type="ChEBI" id="CHEBI:33738"/>
        <dbReference type="ChEBI" id="CHEBI:50058"/>
        <dbReference type="EC" id="1.8.7.2"/>
    </reaction>
</comment>
<evidence type="ECO:0000256" key="7">
    <source>
        <dbReference type="ARBA" id="ARBA00023002"/>
    </source>
</evidence>
<keyword evidence="5" id="KW-0004">4Fe-4S</keyword>
<evidence type="ECO:0000313" key="14">
    <source>
        <dbReference type="EMBL" id="RJP70181.1"/>
    </source>
</evidence>
<evidence type="ECO:0000256" key="1">
    <source>
        <dbReference type="ARBA" id="ARBA00001966"/>
    </source>
</evidence>
<organism evidence="14 15">
    <name type="scientific">Candidatus Abyssobacteria bacterium SURF_17</name>
    <dbReference type="NCBI Taxonomy" id="2093361"/>
    <lineage>
        <taxon>Bacteria</taxon>
        <taxon>Pseudomonadati</taxon>
        <taxon>Candidatus Hydrogenedentota</taxon>
        <taxon>Candidatus Abyssobacteria</taxon>
    </lineage>
</organism>
<keyword evidence="7" id="KW-0560">Oxidoreductase</keyword>
<evidence type="ECO:0000256" key="5">
    <source>
        <dbReference type="ARBA" id="ARBA00022485"/>
    </source>
</evidence>
<dbReference type="InterPro" id="IPR036644">
    <property type="entry name" value="FTR_bsu_sf"/>
</dbReference>
<dbReference type="PANTHER" id="PTHR35113:SF1">
    <property type="entry name" value="FERREDOXIN-THIOREDOXIN REDUCTASE CATALYTIC CHAIN, CHLOROPLASTIC"/>
    <property type="match status" value="1"/>
</dbReference>
<sequence>MLRGSEKYAQRAGYRLNPDAEVVDTITSGLAKNKFKYGRAYCPCFFISGDPEEDRKLICPCQYHREDIEKTGKCHCGLFVK</sequence>
<evidence type="ECO:0000256" key="3">
    <source>
        <dbReference type="ARBA" id="ARBA00007941"/>
    </source>
</evidence>
<evidence type="ECO:0000256" key="10">
    <source>
        <dbReference type="ARBA" id="ARBA00023157"/>
    </source>
</evidence>
<comment type="cofactor">
    <cofactor evidence="1">
        <name>[4Fe-4S] cluster</name>
        <dbReference type="ChEBI" id="CHEBI:49883"/>
    </cofactor>
</comment>
<evidence type="ECO:0000256" key="8">
    <source>
        <dbReference type="ARBA" id="ARBA00023004"/>
    </source>
</evidence>
<protein>
    <recommendedName>
        <fullName evidence="4">ferredoxin:thioredoxin reductase</fullName>
        <ecNumber evidence="4">1.8.7.2</ecNumber>
    </recommendedName>
    <alternativeName>
        <fullName evidence="12">Ferredoxin-thioredoxin reductase subunit B</fullName>
    </alternativeName>
</protein>
<keyword evidence="8" id="KW-0408">Iron</keyword>
<name>A0A419EYC8_9BACT</name>
<gene>
    <name evidence="14" type="ORF">C4532_09705</name>
</gene>
<evidence type="ECO:0000256" key="9">
    <source>
        <dbReference type="ARBA" id="ARBA00023014"/>
    </source>
</evidence>
<comment type="similarity">
    <text evidence="3">Belongs to the ferredoxin thioredoxin reductase beta subunit family.</text>
</comment>
<comment type="function">
    <text evidence="2">Catalytic subunit of the ferredoxin-thioredoxin reductase (FTR), which catalyzes the two-electron reduction of thioredoxins by the electrons provided by reduced ferredoxin.</text>
</comment>
<dbReference type="SUPFAM" id="SSF57662">
    <property type="entry name" value="Ferredoxin thioredoxin reductase (FTR), catalytic beta chain"/>
    <property type="match status" value="1"/>
</dbReference>
<keyword evidence="6" id="KW-0479">Metal-binding</keyword>
<dbReference type="EC" id="1.8.7.2" evidence="4"/>
<keyword evidence="9" id="KW-0411">Iron-sulfur</keyword>
<evidence type="ECO:0000256" key="2">
    <source>
        <dbReference type="ARBA" id="ARBA00003945"/>
    </source>
</evidence>
<accession>A0A419EYC8</accession>
<evidence type="ECO:0000313" key="15">
    <source>
        <dbReference type="Proteomes" id="UP000285961"/>
    </source>
</evidence>
<dbReference type="Pfam" id="PF02943">
    <property type="entry name" value="FeThRed_B"/>
    <property type="match status" value="1"/>
</dbReference>
<proteinExistence type="inferred from homology"/>
<evidence type="ECO:0000256" key="13">
    <source>
        <dbReference type="ARBA" id="ARBA00048150"/>
    </source>
</evidence>
<reference evidence="14 15" key="1">
    <citation type="journal article" date="2017" name="ISME J.">
        <title>Energy and carbon metabolisms in a deep terrestrial subsurface fluid microbial community.</title>
        <authorList>
            <person name="Momper L."/>
            <person name="Jungbluth S.P."/>
            <person name="Lee M.D."/>
            <person name="Amend J.P."/>
        </authorList>
    </citation>
    <scope>NUCLEOTIDE SEQUENCE [LARGE SCALE GENOMIC DNA]</scope>
    <source>
        <strain evidence="14">SURF_17</strain>
    </source>
</reference>
<dbReference type="Gene3D" id="3.90.460.10">
    <property type="entry name" value="Ferredoxin thioredoxin reductase catalytic beta subunit"/>
    <property type="match status" value="1"/>
</dbReference>
<dbReference type="GO" id="GO:0051539">
    <property type="term" value="F:4 iron, 4 sulfur cluster binding"/>
    <property type="evidence" value="ECO:0007669"/>
    <property type="project" value="UniProtKB-KW"/>
</dbReference>
<dbReference type="GO" id="GO:0016730">
    <property type="term" value="F:oxidoreductase activity, acting on iron-sulfur proteins as donors"/>
    <property type="evidence" value="ECO:0007669"/>
    <property type="project" value="InterPro"/>
</dbReference>
<evidence type="ECO:0000256" key="12">
    <source>
        <dbReference type="ARBA" id="ARBA00030295"/>
    </source>
</evidence>
<dbReference type="InterPro" id="IPR004209">
    <property type="entry name" value="FTR_bsu"/>
</dbReference>
<dbReference type="AlphaFoldDB" id="A0A419EYC8"/>
<comment type="caution">
    <text evidence="14">The sequence shown here is derived from an EMBL/GenBank/DDBJ whole genome shotgun (WGS) entry which is preliminary data.</text>
</comment>
<dbReference type="GO" id="GO:0046872">
    <property type="term" value="F:metal ion binding"/>
    <property type="evidence" value="ECO:0007669"/>
    <property type="project" value="UniProtKB-KW"/>
</dbReference>
<dbReference type="EMBL" id="QZKI01000072">
    <property type="protein sequence ID" value="RJP70181.1"/>
    <property type="molecule type" value="Genomic_DNA"/>
</dbReference>
<keyword evidence="10" id="KW-1015">Disulfide bond</keyword>
<dbReference type="Proteomes" id="UP000285961">
    <property type="component" value="Unassembled WGS sequence"/>
</dbReference>
<evidence type="ECO:0000256" key="11">
    <source>
        <dbReference type="ARBA" id="ARBA00026011"/>
    </source>
</evidence>
<comment type="subunit">
    <text evidence="11">Heterodimer of subunit A (variable subunit) and subunit B (catalytic subunit). Heterodimeric FTR forms a complex with ferredoxin and thioredoxin.</text>
</comment>
<evidence type="ECO:0000256" key="6">
    <source>
        <dbReference type="ARBA" id="ARBA00022723"/>
    </source>
</evidence>
<evidence type="ECO:0000256" key="4">
    <source>
        <dbReference type="ARBA" id="ARBA00012358"/>
    </source>
</evidence>
<dbReference type="PANTHER" id="PTHR35113">
    <property type="entry name" value="FERREDOXIN-THIOREDOXIN REDUCTASE CATALYTIC CHAIN, CHLOROPLASTIC"/>
    <property type="match status" value="1"/>
</dbReference>